<reference evidence="1" key="1">
    <citation type="submission" date="2013-11" db="EMBL/GenBank/DDBJ databases">
        <title>Draft genome sequence and annotation of the entomopathogenic bacteria, Xenorhabdus cabanillasi strain JM26 and Xenorhabdus szentirmai strain DSM 16338.</title>
        <authorList>
            <person name="Gualtieri M."/>
            <person name="Ogier J.C."/>
            <person name="Pages S."/>
            <person name="Givaudan A."/>
            <person name="Gaudriault S."/>
        </authorList>
    </citation>
    <scope>NUCLEOTIDE SEQUENCE [LARGE SCALE GENOMIC DNA]</scope>
    <source>
        <strain evidence="1">DSM 16338</strain>
    </source>
</reference>
<accession>W1J1W6</accession>
<evidence type="ECO:0000313" key="2">
    <source>
        <dbReference type="Proteomes" id="UP000019202"/>
    </source>
</evidence>
<gene>
    <name evidence="1" type="ORF">XSR1_500016</name>
</gene>
<dbReference type="AlphaFoldDB" id="W1J1W6"/>
<evidence type="ECO:0000313" key="1">
    <source>
        <dbReference type="EMBL" id="CDL84752.1"/>
    </source>
</evidence>
<dbReference type="Proteomes" id="UP000019202">
    <property type="component" value="Unassembled WGS sequence"/>
</dbReference>
<name>W1J1W6_9GAMM</name>
<protein>
    <submittedName>
        <fullName evidence="1">Uncharacterized protein</fullName>
    </submittedName>
</protein>
<proteinExistence type="predicted"/>
<comment type="caution">
    <text evidence="1">The sequence shown here is derived from an EMBL/GenBank/DDBJ whole genome shotgun (WGS) entry which is preliminary data.</text>
</comment>
<dbReference type="EMBL" id="CBXF010000111">
    <property type="protein sequence ID" value="CDL84752.1"/>
    <property type="molecule type" value="Genomic_DNA"/>
</dbReference>
<keyword evidence="2" id="KW-1185">Reference proteome</keyword>
<organism evidence="1 2">
    <name type="scientific">Xenorhabdus szentirmaii DSM 16338</name>
    <dbReference type="NCBI Taxonomy" id="1427518"/>
    <lineage>
        <taxon>Bacteria</taxon>
        <taxon>Pseudomonadati</taxon>
        <taxon>Pseudomonadota</taxon>
        <taxon>Gammaproteobacteria</taxon>
        <taxon>Enterobacterales</taxon>
        <taxon>Morganellaceae</taxon>
        <taxon>Xenorhabdus</taxon>
    </lineage>
</organism>
<sequence length="40" mass="4751">MKRAECLFCLLSLKLIYKEITIAIIKKRKHTNNKNKVSFL</sequence>